<keyword evidence="3" id="KW-1185">Reference proteome</keyword>
<dbReference type="Proteomes" id="UP000530928">
    <property type="component" value="Unassembled WGS sequence"/>
</dbReference>
<protein>
    <submittedName>
        <fullName evidence="2">Uncharacterized protein</fullName>
    </submittedName>
</protein>
<dbReference type="EMBL" id="JACDUR010000003">
    <property type="protein sequence ID" value="MBA2891672.1"/>
    <property type="molecule type" value="Genomic_DNA"/>
</dbReference>
<evidence type="ECO:0000313" key="3">
    <source>
        <dbReference type="Proteomes" id="UP000530928"/>
    </source>
</evidence>
<feature type="signal peptide" evidence="1">
    <location>
        <begin position="1"/>
        <end position="26"/>
    </location>
</feature>
<accession>A0A7W0CI64</accession>
<dbReference type="RefSeq" id="WP_181610444.1">
    <property type="nucleotide sequence ID" value="NZ_BAABAM010000002.1"/>
</dbReference>
<evidence type="ECO:0000313" key="2">
    <source>
        <dbReference type="EMBL" id="MBA2891672.1"/>
    </source>
</evidence>
<evidence type="ECO:0000256" key="1">
    <source>
        <dbReference type="SAM" id="SignalP"/>
    </source>
</evidence>
<gene>
    <name evidence="2" type="ORF">HNR30_003013</name>
</gene>
<dbReference type="AlphaFoldDB" id="A0A7W0CI64"/>
<keyword evidence="1" id="KW-0732">Signal</keyword>
<feature type="chain" id="PRO_5031048764" evidence="1">
    <location>
        <begin position="27"/>
        <end position="138"/>
    </location>
</feature>
<sequence>MKVWRSVVAAALLLALGLAAAPPAQAAGRTVRIQLREEGGFAGLQDRVTVYKDGCVRLSRRTGPTVDKCLTAGEVRKLKGYLKKLSLGRSQKPPQGADFIKYTLTYKGHRVSKYTLTKTWRPVVAHLEKILQKYWAPD</sequence>
<comment type="caution">
    <text evidence="2">The sequence shown here is derived from an EMBL/GenBank/DDBJ whole genome shotgun (WGS) entry which is preliminary data.</text>
</comment>
<proteinExistence type="predicted"/>
<organism evidence="2 3">
    <name type="scientific">Nonomuraea soli</name>
    <dbReference type="NCBI Taxonomy" id="1032476"/>
    <lineage>
        <taxon>Bacteria</taxon>
        <taxon>Bacillati</taxon>
        <taxon>Actinomycetota</taxon>
        <taxon>Actinomycetes</taxon>
        <taxon>Streptosporangiales</taxon>
        <taxon>Streptosporangiaceae</taxon>
        <taxon>Nonomuraea</taxon>
    </lineage>
</organism>
<reference evidence="2 3" key="1">
    <citation type="submission" date="2020-07" db="EMBL/GenBank/DDBJ databases">
        <title>Genomic Encyclopedia of Type Strains, Phase IV (KMG-IV): sequencing the most valuable type-strain genomes for metagenomic binning, comparative biology and taxonomic classification.</title>
        <authorList>
            <person name="Goeker M."/>
        </authorList>
    </citation>
    <scope>NUCLEOTIDE SEQUENCE [LARGE SCALE GENOMIC DNA]</scope>
    <source>
        <strain evidence="2 3">DSM 45533</strain>
    </source>
</reference>
<name>A0A7W0CI64_9ACTN</name>